<organism evidence="1 2">
    <name type="scientific">Flammeovirga pacifica</name>
    <dbReference type="NCBI Taxonomy" id="915059"/>
    <lineage>
        <taxon>Bacteria</taxon>
        <taxon>Pseudomonadati</taxon>
        <taxon>Bacteroidota</taxon>
        <taxon>Cytophagia</taxon>
        <taxon>Cytophagales</taxon>
        <taxon>Flammeovirgaceae</taxon>
        <taxon>Flammeovirga</taxon>
    </lineage>
</organism>
<comment type="caution">
    <text evidence="1">The sequence shown here is derived from an EMBL/GenBank/DDBJ whole genome shotgun (WGS) entry which is preliminary data.</text>
</comment>
<evidence type="ECO:0000313" key="2">
    <source>
        <dbReference type="Proteomes" id="UP000179797"/>
    </source>
</evidence>
<proteinExistence type="predicted"/>
<dbReference type="OrthoDB" id="981605at2"/>
<keyword evidence="2" id="KW-1185">Reference proteome</keyword>
<evidence type="ECO:0000313" key="1">
    <source>
        <dbReference type="EMBL" id="OHX67247.1"/>
    </source>
</evidence>
<protein>
    <submittedName>
        <fullName evidence="1">Uncharacterized protein</fullName>
    </submittedName>
</protein>
<reference evidence="1 2" key="1">
    <citation type="journal article" date="2012" name="Int. J. Syst. Evol. Microbiol.">
        <title>Flammeovirga pacifica sp. nov., isolated from deep-sea sediment.</title>
        <authorList>
            <person name="Xu H."/>
            <person name="Fu Y."/>
            <person name="Yang N."/>
            <person name="Ding Z."/>
            <person name="Lai Q."/>
            <person name="Zeng R."/>
        </authorList>
    </citation>
    <scope>NUCLEOTIDE SEQUENCE [LARGE SCALE GENOMIC DNA]</scope>
    <source>
        <strain evidence="2">DSM 24597 / LMG 26175 / WPAGA1</strain>
    </source>
</reference>
<name>A0A1S1Z1Y8_FLAPC</name>
<dbReference type="EMBL" id="JRYR02000001">
    <property type="protein sequence ID" value="OHX67247.1"/>
    <property type="molecule type" value="Genomic_DNA"/>
</dbReference>
<dbReference type="AlphaFoldDB" id="A0A1S1Z1Y8"/>
<gene>
    <name evidence="1" type="ORF">NH26_13290</name>
</gene>
<dbReference type="Proteomes" id="UP000179797">
    <property type="component" value="Unassembled WGS sequence"/>
</dbReference>
<dbReference type="RefSeq" id="WP_044226191.1">
    <property type="nucleotide sequence ID" value="NZ_JRYR02000001.1"/>
</dbReference>
<accession>A0A1S1Z1Y8</accession>
<sequence>MQLDKKQITKECLNKAVLLVYKSDQDIHFSAKELEKVLSEPNCEKFVDDSLQVKETLNKLEISPRSQTIKNIMDFARQANEEGNSN</sequence>